<reference evidence="2 3" key="1">
    <citation type="journal article" date="2019" name="Int. J. Syst. Evol. Microbiol.">
        <title>The Global Catalogue of Microorganisms (GCM) 10K type strain sequencing project: providing services to taxonomists for standard genome sequencing and annotation.</title>
        <authorList>
            <consortium name="The Broad Institute Genomics Platform"/>
            <consortium name="The Broad Institute Genome Sequencing Center for Infectious Disease"/>
            <person name="Wu L."/>
            <person name="Ma J."/>
        </authorList>
    </citation>
    <scope>NUCLEOTIDE SEQUENCE [LARGE SCALE GENOMIC DNA]</scope>
    <source>
        <strain evidence="2 3">JCM 4524</strain>
    </source>
</reference>
<accession>A0ABN3RQK4</accession>
<keyword evidence="3" id="KW-1185">Reference proteome</keyword>
<name>A0ABN3RQK4_9ACTN</name>
<protein>
    <submittedName>
        <fullName evidence="2">Uncharacterized protein</fullName>
    </submittedName>
</protein>
<feature type="region of interest" description="Disordered" evidence="1">
    <location>
        <begin position="40"/>
        <end position="64"/>
    </location>
</feature>
<comment type="caution">
    <text evidence="2">The sequence shown here is derived from an EMBL/GenBank/DDBJ whole genome shotgun (WGS) entry which is preliminary data.</text>
</comment>
<evidence type="ECO:0000313" key="2">
    <source>
        <dbReference type="EMBL" id="GAA2658125.1"/>
    </source>
</evidence>
<gene>
    <name evidence="2" type="ORF">GCM10010307_73590</name>
</gene>
<evidence type="ECO:0000313" key="3">
    <source>
        <dbReference type="Proteomes" id="UP001500151"/>
    </source>
</evidence>
<organism evidence="2 3">
    <name type="scientific">Streptomyces vastus</name>
    <dbReference type="NCBI Taxonomy" id="285451"/>
    <lineage>
        <taxon>Bacteria</taxon>
        <taxon>Bacillati</taxon>
        <taxon>Actinomycetota</taxon>
        <taxon>Actinomycetes</taxon>
        <taxon>Kitasatosporales</taxon>
        <taxon>Streptomycetaceae</taxon>
        <taxon>Streptomyces</taxon>
    </lineage>
</organism>
<evidence type="ECO:0000256" key="1">
    <source>
        <dbReference type="SAM" id="MobiDB-lite"/>
    </source>
</evidence>
<dbReference type="Proteomes" id="UP001500151">
    <property type="component" value="Unassembled WGS sequence"/>
</dbReference>
<dbReference type="EMBL" id="BAAASJ010000115">
    <property type="protein sequence ID" value="GAA2658125.1"/>
    <property type="molecule type" value="Genomic_DNA"/>
</dbReference>
<proteinExistence type="predicted"/>
<sequence>MHHGAAHDRGLISLTWWDQTVVPLHDSFADYLAGDAHARGRAPLPRSLSPGDEQRLLSAPRSVE</sequence>